<proteinExistence type="predicted"/>
<protein>
    <recommendedName>
        <fullName evidence="6">ARM repeat-containing protein</fullName>
    </recommendedName>
</protein>
<feature type="region of interest" description="Disordered" evidence="3">
    <location>
        <begin position="1047"/>
        <end position="1149"/>
    </location>
</feature>
<dbReference type="InterPro" id="IPR021133">
    <property type="entry name" value="HEAT_type_2"/>
</dbReference>
<dbReference type="InterPro" id="IPR011989">
    <property type="entry name" value="ARM-like"/>
</dbReference>
<feature type="compositionally biased region" description="Low complexity" evidence="3">
    <location>
        <begin position="649"/>
        <end position="664"/>
    </location>
</feature>
<keyword evidence="1" id="KW-0677">Repeat</keyword>
<feature type="compositionally biased region" description="Polar residues" evidence="3">
    <location>
        <begin position="1082"/>
        <end position="1095"/>
    </location>
</feature>
<dbReference type="PANTHER" id="PTHR10648:SF1">
    <property type="entry name" value="SERINE_THREONINE-PROTEIN PHOSPHATASE 4 REGULATORY SUBUNIT 1"/>
    <property type="match status" value="1"/>
</dbReference>
<feature type="compositionally biased region" description="Acidic residues" evidence="3">
    <location>
        <begin position="249"/>
        <end position="258"/>
    </location>
</feature>
<feature type="compositionally biased region" description="Low complexity" evidence="3">
    <location>
        <begin position="1221"/>
        <end position="1232"/>
    </location>
</feature>
<dbReference type="PANTHER" id="PTHR10648">
    <property type="entry name" value="SERINE/THREONINE-PROTEIN PHOSPHATASE PP2A 65 KDA REGULATORY SUBUNIT"/>
    <property type="match status" value="1"/>
</dbReference>
<evidence type="ECO:0000256" key="1">
    <source>
        <dbReference type="ARBA" id="ARBA00022737"/>
    </source>
</evidence>
<evidence type="ECO:0008006" key="6">
    <source>
        <dbReference type="Google" id="ProtNLM"/>
    </source>
</evidence>
<feature type="compositionally biased region" description="Acidic residues" evidence="3">
    <location>
        <begin position="990"/>
        <end position="1001"/>
    </location>
</feature>
<dbReference type="PROSITE" id="PS50077">
    <property type="entry name" value="HEAT_REPEAT"/>
    <property type="match status" value="1"/>
</dbReference>
<feature type="region of interest" description="Disordered" evidence="3">
    <location>
        <begin position="238"/>
        <end position="258"/>
    </location>
</feature>
<feature type="region of interest" description="Disordered" evidence="3">
    <location>
        <begin position="604"/>
        <end position="626"/>
    </location>
</feature>
<dbReference type="GO" id="GO:0019888">
    <property type="term" value="F:protein phosphatase regulator activity"/>
    <property type="evidence" value="ECO:0007669"/>
    <property type="project" value="TreeGrafter"/>
</dbReference>
<evidence type="ECO:0000313" key="4">
    <source>
        <dbReference type="EMBL" id="KAG9319868.1"/>
    </source>
</evidence>
<feature type="compositionally biased region" description="Polar residues" evidence="3">
    <location>
        <begin position="1131"/>
        <end position="1140"/>
    </location>
</feature>
<feature type="compositionally biased region" description="Acidic residues" evidence="3">
    <location>
        <begin position="964"/>
        <end position="976"/>
    </location>
</feature>
<feature type="repeat" description="HEAT" evidence="2">
    <location>
        <begin position="288"/>
        <end position="326"/>
    </location>
</feature>
<dbReference type="Proteomes" id="UP000717515">
    <property type="component" value="Unassembled WGS sequence"/>
</dbReference>
<dbReference type="GO" id="GO:0005737">
    <property type="term" value="C:cytoplasm"/>
    <property type="evidence" value="ECO:0007669"/>
    <property type="project" value="TreeGrafter"/>
</dbReference>
<feature type="compositionally biased region" description="Polar residues" evidence="3">
    <location>
        <begin position="809"/>
        <end position="823"/>
    </location>
</feature>
<name>A0A9P8CU16_MORAP</name>
<sequence length="1232" mass="134243">MADLGLYFGEDEDDAQMEQEDKDLSYLELSNEQDDTFESVDTETLLAEMSAEPSVRSDTDLDADADIVHLFASADISAVEKARVLSKSVYEFHRSFLAREVATILPEMNTHDAISYVIPIVREFSSDSMEPVRESLASQLDKIILYFYQNALIVDEEPAMEQEAQDVDGAHNSPHPPSIPHSVFTPMFINLLLDQNAGIAHQARNAVVSVAESVPDQILESEILNGIIAGLEKLYSSETPSGTEKQDTDMQDDNNDQDGEAELGKMLVVVLLTSLANVLGKKRCTDYVLPTLERLAKKSQFYVRKEIVMALGTLCKIVDQDTVINRLLPLYDIFVQDDTWHIRRACCTVLASFVSSLPVEMKTAKVEEIYELFSVDVSRSVRNSIMEVLGEVIAGFEKEKVPDSLLTHFLNMGQQPLNEHELAVMCAFSFPAVILTAGRSKWEQMKPVYMRLAGTFRSPIRRSLACSLHEVARILGPELADRDLALAFSDCLLAEDEVKEGVIGHVVDFVSCLSPKCRSEALRDIHNAWTELERSSNWRLRDSLAGQLPALCEIAEGDDLLQYLMPLSVRACTDGVSTIRESGVMAFPALWEASSRIGPFTSTRAAERPVSTDASEGGVILGSFGDGEDVEMEDVTTQLNELSKDCVQSSTAGSSTAESSSSVESKSDEPTTTTIKDEVIRQTVEFTTTGGFRSRVVAVQIIQSLLDHGITVEEFEEHFLSLLIDQLGTDAVVNVRIWVSRVASWIIESGYYYEVPVSTRLQDLLTRLQQDPDRDVRIYAGGPAELPKPKKKKKSKKKKGQKKKKEQSPFHQGTTERSQVSTINEEDENAEEVQFLQGEGDSDSDDDEDEDDDSDDDDEDDSDDGSSDDSMDFLNSAKSKGISNKPRNRNSLGIGMKVMVGNKLTVSGKEIRKPKTSWDYVHGEIEDDEEDQDGSGNGAPKTFSAALGACKEKQGQITNHWNQDGEDDLGGSDEEGGSLFDAPRKPLEHDDYEDDDEDDEEASRTGDISKVIPYTAQTANGASPLVVEMDEAVQDGSGERVAIVVSGSDTSSVNATGALAGQESRAAVDSSRGELESSSVSTPSKNITPPTTAKSTPRAGSLHNTSASMVNEDAPLKSPVKNRVTVDAANTGATGRNGTAASKGRSPEEEVLRVLNAKIGAGKKLHPELPPLSITPPSLASKKAMMNFKDPGSPSYAAIVASGANSPHPANSPRPSPPLLPLVASPSKFNSQ</sequence>
<feature type="compositionally biased region" description="Pro residues" evidence="3">
    <location>
        <begin position="1210"/>
        <end position="1220"/>
    </location>
</feature>
<dbReference type="AlphaFoldDB" id="A0A9P8CU16"/>
<feature type="region of interest" description="Disordered" evidence="3">
    <location>
        <begin position="775"/>
        <end position="1012"/>
    </location>
</feature>
<feature type="compositionally biased region" description="Basic residues" evidence="3">
    <location>
        <begin position="789"/>
        <end position="805"/>
    </location>
</feature>
<feature type="region of interest" description="Disordered" evidence="3">
    <location>
        <begin position="645"/>
        <end position="674"/>
    </location>
</feature>
<feature type="compositionally biased region" description="Basic and acidic residues" evidence="3">
    <location>
        <begin position="665"/>
        <end position="674"/>
    </location>
</feature>
<dbReference type="InterPro" id="IPR051023">
    <property type="entry name" value="PP2A_Regulatory_Subunit_A"/>
</dbReference>
<dbReference type="InterPro" id="IPR016024">
    <property type="entry name" value="ARM-type_fold"/>
</dbReference>
<feature type="compositionally biased region" description="Acidic residues" evidence="3">
    <location>
        <begin position="840"/>
        <end position="871"/>
    </location>
</feature>
<dbReference type="EMBL" id="JAIFTL010000363">
    <property type="protein sequence ID" value="KAG9319868.1"/>
    <property type="molecule type" value="Genomic_DNA"/>
</dbReference>
<reference evidence="4" key="1">
    <citation type="submission" date="2021-07" db="EMBL/GenBank/DDBJ databases">
        <title>Draft genome of Mortierella alpina, strain LL118, isolated from an aspen leaf litter sample.</title>
        <authorList>
            <person name="Yang S."/>
            <person name="Vinatzer B.A."/>
        </authorList>
    </citation>
    <scope>NUCLEOTIDE SEQUENCE</scope>
    <source>
        <strain evidence="4">LL118</strain>
    </source>
</reference>
<dbReference type="SUPFAM" id="SSF48371">
    <property type="entry name" value="ARM repeat"/>
    <property type="match status" value="1"/>
</dbReference>
<comment type="caution">
    <text evidence="4">The sequence shown here is derived from an EMBL/GenBank/DDBJ whole genome shotgun (WGS) entry which is preliminary data.</text>
</comment>
<gene>
    <name evidence="4" type="ORF">KVV02_006941</name>
</gene>
<accession>A0A9P8CU16</accession>
<feature type="region of interest" description="Disordered" evidence="3">
    <location>
        <begin position="1184"/>
        <end position="1232"/>
    </location>
</feature>
<evidence type="ECO:0000256" key="2">
    <source>
        <dbReference type="PROSITE-ProRule" id="PRU00103"/>
    </source>
</evidence>
<organism evidence="4 5">
    <name type="scientific">Mortierella alpina</name>
    <name type="common">Oleaginous fungus</name>
    <name type="synonym">Mortierella renispora</name>
    <dbReference type="NCBI Taxonomy" id="64518"/>
    <lineage>
        <taxon>Eukaryota</taxon>
        <taxon>Fungi</taxon>
        <taxon>Fungi incertae sedis</taxon>
        <taxon>Mucoromycota</taxon>
        <taxon>Mortierellomycotina</taxon>
        <taxon>Mortierellomycetes</taxon>
        <taxon>Mortierellales</taxon>
        <taxon>Mortierellaceae</taxon>
        <taxon>Mortierella</taxon>
    </lineage>
</organism>
<dbReference type="Gene3D" id="1.25.10.10">
    <property type="entry name" value="Leucine-rich Repeat Variant"/>
    <property type="match status" value="2"/>
</dbReference>
<evidence type="ECO:0000256" key="3">
    <source>
        <dbReference type="SAM" id="MobiDB-lite"/>
    </source>
</evidence>
<evidence type="ECO:0000313" key="5">
    <source>
        <dbReference type="Proteomes" id="UP000717515"/>
    </source>
</evidence>